<dbReference type="InterPro" id="IPR001173">
    <property type="entry name" value="Glyco_trans_2-like"/>
</dbReference>
<evidence type="ECO:0000313" key="3">
    <source>
        <dbReference type="Proteomes" id="UP000076335"/>
    </source>
</evidence>
<dbReference type="CDD" id="cd00761">
    <property type="entry name" value="Glyco_tranf_GTA_type"/>
    <property type="match status" value="1"/>
</dbReference>
<dbReference type="GO" id="GO:0016758">
    <property type="term" value="F:hexosyltransferase activity"/>
    <property type="evidence" value="ECO:0007669"/>
    <property type="project" value="UniProtKB-ARBA"/>
</dbReference>
<evidence type="ECO:0000259" key="1">
    <source>
        <dbReference type="Pfam" id="PF00535"/>
    </source>
</evidence>
<comment type="caution">
    <text evidence="2">The sequence shown here is derived from an EMBL/GenBank/DDBJ whole genome shotgun (WGS) entry which is preliminary data.</text>
</comment>
<name>A0A154L7H4_9PROT</name>
<feature type="domain" description="Glycosyltransferase 2-like" evidence="1">
    <location>
        <begin position="6"/>
        <end position="118"/>
    </location>
</feature>
<dbReference type="Proteomes" id="UP000076335">
    <property type="component" value="Unassembled WGS sequence"/>
</dbReference>
<dbReference type="EMBL" id="LPVY01000005">
    <property type="protein sequence ID" value="KZB66620.1"/>
    <property type="molecule type" value="Genomic_DNA"/>
</dbReference>
<reference evidence="2 3" key="1">
    <citation type="submission" date="2015-12" db="EMBL/GenBank/DDBJ databases">
        <title>Genome sequence of Thalassospira lucentensis MCCC 1A02072.</title>
        <authorList>
            <person name="Lu L."/>
            <person name="Lai Q."/>
            <person name="Shao Z."/>
            <person name="Qian P."/>
        </authorList>
    </citation>
    <scope>NUCLEOTIDE SEQUENCE [LARGE SCALE GENOMIC DNA]</scope>
    <source>
        <strain evidence="2 3">MCCC 1A02072</strain>
    </source>
</reference>
<protein>
    <recommendedName>
        <fullName evidence="1">Glycosyltransferase 2-like domain-containing protein</fullName>
    </recommendedName>
</protein>
<dbReference type="RefSeq" id="WP_062949767.1">
    <property type="nucleotide sequence ID" value="NZ_LPVY01000005.1"/>
</dbReference>
<proteinExistence type="predicted"/>
<sequence length="288" mass="33758">MSEVNVIIPCFNTHDFLDQTLESLRNQTFKNFTVTIVNDGSDRLETLDYLRGLPSDVKVLNQENKGLSAARNAGIELSECEYVLPLDSDDYLDKDFIKKALWELKNNENISFCFSLIRLEGEASGTLVKSYNFFQQLFLNQMPYCMLIKKSAWKFVGGYDESMKKGYEDWEFNIKLGEAGFKAKQIDEALFHYRVRSNGMLLGLSSKLHGSLWREIQHRHKNLYKFTSIIRLWWEWKFKEQTYPTFIMLGLFIMHKLTSDKIFSIIFGQVMRFSHSRRLTNSLSRNRG</sequence>
<dbReference type="SUPFAM" id="SSF53448">
    <property type="entry name" value="Nucleotide-diphospho-sugar transferases"/>
    <property type="match status" value="1"/>
</dbReference>
<dbReference type="Pfam" id="PF00535">
    <property type="entry name" value="Glycos_transf_2"/>
    <property type="match status" value="1"/>
</dbReference>
<dbReference type="OrthoDB" id="6383742at2"/>
<dbReference type="PANTHER" id="PTHR22916:SF3">
    <property type="entry name" value="UDP-GLCNAC:BETAGAL BETA-1,3-N-ACETYLGLUCOSAMINYLTRANSFERASE-LIKE PROTEIN 1"/>
    <property type="match status" value="1"/>
</dbReference>
<accession>A0A154L7H4</accession>
<dbReference type="InterPro" id="IPR029044">
    <property type="entry name" value="Nucleotide-diphossugar_trans"/>
</dbReference>
<dbReference type="PANTHER" id="PTHR22916">
    <property type="entry name" value="GLYCOSYLTRANSFERASE"/>
    <property type="match status" value="1"/>
</dbReference>
<dbReference type="Gene3D" id="3.90.550.10">
    <property type="entry name" value="Spore Coat Polysaccharide Biosynthesis Protein SpsA, Chain A"/>
    <property type="match status" value="1"/>
</dbReference>
<organism evidence="2 3">
    <name type="scientific">Thalassospira lucentensis</name>
    <dbReference type="NCBI Taxonomy" id="168935"/>
    <lineage>
        <taxon>Bacteria</taxon>
        <taxon>Pseudomonadati</taxon>
        <taxon>Pseudomonadota</taxon>
        <taxon>Alphaproteobacteria</taxon>
        <taxon>Rhodospirillales</taxon>
        <taxon>Thalassospiraceae</taxon>
        <taxon>Thalassospira</taxon>
    </lineage>
</organism>
<gene>
    <name evidence="2" type="ORF">AUP42_13775</name>
</gene>
<dbReference type="AlphaFoldDB" id="A0A154L7H4"/>
<evidence type="ECO:0000313" key="2">
    <source>
        <dbReference type="EMBL" id="KZB66620.1"/>
    </source>
</evidence>